<proteinExistence type="predicted"/>
<keyword evidence="3" id="KW-1185">Reference proteome</keyword>
<protein>
    <submittedName>
        <fullName evidence="2">HesA/MoeB/ThiF family protein</fullName>
    </submittedName>
</protein>
<dbReference type="EMBL" id="CP031769">
    <property type="protein sequence ID" value="AXR08203.1"/>
    <property type="molecule type" value="Genomic_DNA"/>
</dbReference>
<dbReference type="PANTHER" id="PTHR43267:SF1">
    <property type="entry name" value="TRNA THREONYLCARBAMOYLADENOSINE DEHYDRATASE"/>
    <property type="match status" value="1"/>
</dbReference>
<evidence type="ECO:0000313" key="3">
    <source>
        <dbReference type="Proteomes" id="UP000262073"/>
    </source>
</evidence>
<dbReference type="OrthoDB" id="9804286at2"/>
<reference evidence="2 3" key="1">
    <citation type="submission" date="2018-08" db="EMBL/GenBank/DDBJ databases">
        <title>Salinimonas sediminis sp. nov., a piezophilic bacterium isolated from a deep-sea sediment sample from the New Britain Trench.</title>
        <authorList>
            <person name="Cao J."/>
        </authorList>
    </citation>
    <scope>NUCLEOTIDE SEQUENCE [LARGE SCALE GENOMIC DNA]</scope>
    <source>
        <strain evidence="2 3">N102</strain>
    </source>
</reference>
<dbReference type="AlphaFoldDB" id="A0A346NRP6"/>
<evidence type="ECO:0000259" key="1">
    <source>
        <dbReference type="Pfam" id="PF00899"/>
    </source>
</evidence>
<dbReference type="Pfam" id="PF00899">
    <property type="entry name" value="ThiF"/>
    <property type="match status" value="1"/>
</dbReference>
<sequence>MSNVPDAPQQWYSRYSRHFLLENFDETHQQRLQQSHLTVIGMGGLGTTAAQHLAASGAGTLSLVDADTVCISNLPRQLLYSEADIGRPKVFAAREHLQANNPGCIIETHVGQASSCELPGLCGQTDAILDCTDNIQTRLALSRYARSAGLPLFSAAAAGYSAQVIAFNPAPGHCCYGCLYGLNAIAPQHCLSHGVLGPVVASAALFQALQVLYFVTRLAPVSWGSLYRFDARTLQWLNHQLPVNLHCEVCQS</sequence>
<evidence type="ECO:0000313" key="2">
    <source>
        <dbReference type="EMBL" id="AXR08203.1"/>
    </source>
</evidence>
<dbReference type="Proteomes" id="UP000262073">
    <property type="component" value="Chromosome"/>
</dbReference>
<dbReference type="InterPro" id="IPR045886">
    <property type="entry name" value="ThiF/MoeB/HesA"/>
</dbReference>
<dbReference type="Gene3D" id="3.40.50.720">
    <property type="entry name" value="NAD(P)-binding Rossmann-like Domain"/>
    <property type="match status" value="1"/>
</dbReference>
<dbReference type="RefSeq" id="WP_117318413.1">
    <property type="nucleotide sequence ID" value="NZ_CP031769.1"/>
</dbReference>
<dbReference type="InterPro" id="IPR000594">
    <property type="entry name" value="ThiF_NAD_FAD-bd"/>
</dbReference>
<organism evidence="2 3">
    <name type="scientific">Salinimonas sediminis</name>
    <dbReference type="NCBI Taxonomy" id="2303538"/>
    <lineage>
        <taxon>Bacteria</taxon>
        <taxon>Pseudomonadati</taxon>
        <taxon>Pseudomonadota</taxon>
        <taxon>Gammaproteobacteria</taxon>
        <taxon>Alteromonadales</taxon>
        <taxon>Alteromonadaceae</taxon>
        <taxon>Alteromonas/Salinimonas group</taxon>
        <taxon>Salinimonas</taxon>
    </lineage>
</organism>
<dbReference type="InterPro" id="IPR035985">
    <property type="entry name" value="Ubiquitin-activating_enz"/>
</dbReference>
<dbReference type="GO" id="GO:0061504">
    <property type="term" value="P:cyclic threonylcarbamoyladenosine biosynthetic process"/>
    <property type="evidence" value="ECO:0007669"/>
    <property type="project" value="TreeGrafter"/>
</dbReference>
<dbReference type="SUPFAM" id="SSF69572">
    <property type="entry name" value="Activating enzymes of the ubiquitin-like proteins"/>
    <property type="match status" value="1"/>
</dbReference>
<dbReference type="CDD" id="cd00757">
    <property type="entry name" value="ThiF_MoeB_HesA_family"/>
    <property type="match status" value="1"/>
</dbReference>
<name>A0A346NRP6_9ALTE</name>
<accession>A0A346NRP6</accession>
<feature type="domain" description="THIF-type NAD/FAD binding fold" evidence="1">
    <location>
        <begin position="15"/>
        <end position="242"/>
    </location>
</feature>
<dbReference type="GO" id="GO:0061503">
    <property type="term" value="F:tRNA threonylcarbamoyladenosine dehydratase"/>
    <property type="evidence" value="ECO:0007669"/>
    <property type="project" value="TreeGrafter"/>
</dbReference>
<dbReference type="GO" id="GO:0008641">
    <property type="term" value="F:ubiquitin-like modifier activating enzyme activity"/>
    <property type="evidence" value="ECO:0007669"/>
    <property type="project" value="InterPro"/>
</dbReference>
<dbReference type="KEGG" id="salm:D0Y50_18695"/>
<gene>
    <name evidence="2" type="ORF">D0Y50_18695</name>
</gene>
<dbReference type="PANTHER" id="PTHR43267">
    <property type="entry name" value="TRNA THREONYLCARBAMOYLADENOSINE DEHYDRATASE"/>
    <property type="match status" value="1"/>
</dbReference>